<reference evidence="3" key="1">
    <citation type="submission" date="2021-01" db="EMBL/GenBank/DDBJ databases">
        <authorList>
            <consortium name="Genoscope - CEA"/>
            <person name="William W."/>
        </authorList>
    </citation>
    <scope>NUCLEOTIDE SEQUENCE</scope>
</reference>
<organism evidence="3 4">
    <name type="scientific">Paramecium octaurelia</name>
    <dbReference type="NCBI Taxonomy" id="43137"/>
    <lineage>
        <taxon>Eukaryota</taxon>
        <taxon>Sar</taxon>
        <taxon>Alveolata</taxon>
        <taxon>Ciliophora</taxon>
        <taxon>Intramacronucleata</taxon>
        <taxon>Oligohymenophorea</taxon>
        <taxon>Peniculida</taxon>
        <taxon>Parameciidae</taxon>
        <taxon>Paramecium</taxon>
    </lineage>
</organism>
<feature type="coiled-coil region" evidence="1">
    <location>
        <begin position="18"/>
        <end position="59"/>
    </location>
</feature>
<keyword evidence="4" id="KW-1185">Reference proteome</keyword>
<evidence type="ECO:0000313" key="3">
    <source>
        <dbReference type="EMBL" id="CAD8142081.1"/>
    </source>
</evidence>
<feature type="region of interest" description="Disordered" evidence="2">
    <location>
        <begin position="282"/>
        <end position="319"/>
    </location>
</feature>
<dbReference type="OrthoDB" id="10452679at2759"/>
<gene>
    <name evidence="3" type="ORF">POCTA_138.1.T0130283</name>
</gene>
<dbReference type="OMA" id="FQINQPP"/>
<keyword evidence="1" id="KW-0175">Coiled coil</keyword>
<dbReference type="Proteomes" id="UP000683925">
    <property type="component" value="Unassembled WGS sequence"/>
</dbReference>
<evidence type="ECO:0000313" key="4">
    <source>
        <dbReference type="Proteomes" id="UP000683925"/>
    </source>
</evidence>
<accession>A0A8S1SKR3</accession>
<feature type="region of interest" description="Disordered" evidence="2">
    <location>
        <begin position="131"/>
        <end position="191"/>
    </location>
</feature>
<feature type="compositionally biased region" description="Low complexity" evidence="2">
    <location>
        <begin position="159"/>
        <end position="178"/>
    </location>
</feature>
<dbReference type="EMBL" id="CAJJDP010000012">
    <property type="protein sequence ID" value="CAD8142081.1"/>
    <property type="molecule type" value="Genomic_DNA"/>
</dbReference>
<comment type="caution">
    <text evidence="3">The sequence shown here is derived from an EMBL/GenBank/DDBJ whole genome shotgun (WGS) entry which is preliminary data.</text>
</comment>
<proteinExistence type="predicted"/>
<protein>
    <submittedName>
        <fullName evidence="3">Uncharacterized protein</fullName>
    </submittedName>
</protein>
<dbReference type="AlphaFoldDB" id="A0A8S1SKR3"/>
<feature type="compositionally biased region" description="Polar residues" evidence="2">
    <location>
        <begin position="131"/>
        <end position="158"/>
    </location>
</feature>
<feature type="compositionally biased region" description="Acidic residues" evidence="2">
    <location>
        <begin position="305"/>
        <end position="319"/>
    </location>
</feature>
<sequence>MVKYQFTSQDSEQQTIQLERLQDIVEKQAKIIEKLENNNNDLRLQVEKLSLLLEKQQDKYSKDSNLFEIKDQIEGQDGSIMQPEKIEKAFVQNSQSLFPVHIEQTIHQQTITLFNQQPFKLNNIQEDSDICSKNEQQQDQSKVNDQSCREQQQSQLNDSSRNSSLIQNNIQQNQKKSNPFAVDDSAQSVEDSEQNYNIFGQPKKNDQPQEQQQTNLFQINQPPENQNEAMILEEEVQEEEEEEPLMFGDPSSIFYKNPIADQNKVDKACEFEEIFKGFQINENQEANSQQNIKDKSDGSGKLNQDEEDLQFEENNEESI</sequence>
<evidence type="ECO:0000256" key="1">
    <source>
        <dbReference type="SAM" id="Coils"/>
    </source>
</evidence>
<feature type="compositionally biased region" description="Polar residues" evidence="2">
    <location>
        <begin position="282"/>
        <end position="291"/>
    </location>
</feature>
<evidence type="ECO:0000256" key="2">
    <source>
        <dbReference type="SAM" id="MobiDB-lite"/>
    </source>
</evidence>
<name>A0A8S1SKR3_PAROT</name>